<evidence type="ECO:0000256" key="4">
    <source>
        <dbReference type="ARBA" id="ARBA00022475"/>
    </source>
</evidence>
<keyword evidence="5 12" id="KW-0762">Sugar transport</keyword>
<evidence type="ECO:0000256" key="8">
    <source>
        <dbReference type="ARBA" id="ARBA00022989"/>
    </source>
</evidence>
<feature type="transmembrane region" description="Helical" evidence="12">
    <location>
        <begin position="49"/>
        <end position="66"/>
    </location>
</feature>
<protein>
    <recommendedName>
        <fullName evidence="12">Bidirectional sugar transporter SWEET</fullName>
    </recommendedName>
</protein>
<evidence type="ECO:0000256" key="7">
    <source>
        <dbReference type="ARBA" id="ARBA00022737"/>
    </source>
</evidence>
<evidence type="ECO:0000313" key="14">
    <source>
        <dbReference type="Proteomes" id="UP001341281"/>
    </source>
</evidence>
<evidence type="ECO:0000256" key="12">
    <source>
        <dbReference type="RuleBase" id="RU910715"/>
    </source>
</evidence>
<keyword evidence="14" id="KW-1185">Reference proteome</keyword>
<keyword evidence="9 12" id="KW-0472">Membrane</keyword>
<dbReference type="PANTHER" id="PTHR10791:SF68">
    <property type="entry name" value="BIDIRECTIONAL SUGAR TRANSPORTER SWEET5"/>
    <property type="match status" value="1"/>
</dbReference>
<evidence type="ECO:0000313" key="13">
    <source>
        <dbReference type="EMBL" id="WVZ94381.1"/>
    </source>
</evidence>
<feature type="transmembrane region" description="Helical" evidence="12">
    <location>
        <begin position="16"/>
        <end position="37"/>
    </location>
</feature>
<dbReference type="AlphaFoldDB" id="A0AAQ3ULR8"/>
<feature type="transmembrane region" description="Helical" evidence="12">
    <location>
        <begin position="169"/>
        <end position="191"/>
    </location>
</feature>
<proteinExistence type="inferred from homology"/>
<dbReference type="InterPro" id="IPR047664">
    <property type="entry name" value="SWEET"/>
</dbReference>
<keyword evidence="4" id="KW-1003">Cell membrane</keyword>
<evidence type="ECO:0000256" key="1">
    <source>
        <dbReference type="ARBA" id="ARBA00004651"/>
    </source>
</evidence>
<organism evidence="13 14">
    <name type="scientific">Paspalum notatum var. saurae</name>
    <dbReference type="NCBI Taxonomy" id="547442"/>
    <lineage>
        <taxon>Eukaryota</taxon>
        <taxon>Viridiplantae</taxon>
        <taxon>Streptophyta</taxon>
        <taxon>Embryophyta</taxon>
        <taxon>Tracheophyta</taxon>
        <taxon>Spermatophyta</taxon>
        <taxon>Magnoliopsida</taxon>
        <taxon>Liliopsida</taxon>
        <taxon>Poales</taxon>
        <taxon>Poaceae</taxon>
        <taxon>PACMAD clade</taxon>
        <taxon>Panicoideae</taxon>
        <taxon>Andropogonodae</taxon>
        <taxon>Paspaleae</taxon>
        <taxon>Paspalinae</taxon>
        <taxon>Paspalum</taxon>
    </lineage>
</organism>
<comment type="function">
    <text evidence="10">Mediates both low-affinity uptake and efflux of sugar across the plasma membrane.</text>
</comment>
<dbReference type="EMBL" id="CP144753">
    <property type="protein sequence ID" value="WVZ94381.1"/>
    <property type="molecule type" value="Genomic_DNA"/>
</dbReference>
<keyword evidence="7" id="KW-0677">Repeat</keyword>
<accession>A0AAQ3ULR8</accession>
<dbReference type="PANTHER" id="PTHR10791">
    <property type="entry name" value="RAG1-ACTIVATING PROTEIN 1"/>
    <property type="match status" value="1"/>
</dbReference>
<sequence length="249" mass="26539">MDDVIDVDGASNVVGLIGNFISFGLFLSPLPTFATILRNRDVERFAADPYVAAFLNCALWVLYGLPCVHPGSALVLTVNAVGAAIEAAYLCIYVAHAPRPRWRRVGELRALAAGLAFLGAVAAGVLLGAKTHERRSLVVGSVGVVFGTLMYAAPLTVVRQVVATRSARYMPFMLSLAGFLNAICWTTYAVMRRDVFIAIPNGMGTLLGLAQLILYFCYYENGTTAASSDKALELPVTATASDDGHNTSM</sequence>
<dbReference type="GO" id="GO:0051119">
    <property type="term" value="F:sugar transmembrane transporter activity"/>
    <property type="evidence" value="ECO:0007669"/>
    <property type="project" value="InterPro"/>
</dbReference>
<keyword evidence="8 12" id="KW-1133">Transmembrane helix</keyword>
<comment type="subunit">
    <text evidence="11">Forms homooligomers and/or heterooligomers.</text>
</comment>
<comment type="similarity">
    <text evidence="2 12">Belongs to the SWEET sugar transporter family.</text>
</comment>
<dbReference type="InterPro" id="IPR004316">
    <property type="entry name" value="SWEET_rpt"/>
</dbReference>
<evidence type="ECO:0000256" key="5">
    <source>
        <dbReference type="ARBA" id="ARBA00022597"/>
    </source>
</evidence>
<dbReference type="FunFam" id="1.20.1280.290:FF:000002">
    <property type="entry name" value="Bidirectional sugar transporter SWEET"/>
    <property type="match status" value="1"/>
</dbReference>
<gene>
    <name evidence="13" type="ORF">U9M48_040280</name>
</gene>
<evidence type="ECO:0000256" key="9">
    <source>
        <dbReference type="ARBA" id="ARBA00023136"/>
    </source>
</evidence>
<feature type="transmembrane region" description="Helical" evidence="12">
    <location>
        <begin position="135"/>
        <end position="157"/>
    </location>
</feature>
<feature type="transmembrane region" description="Helical" evidence="12">
    <location>
        <begin position="197"/>
        <end position="218"/>
    </location>
</feature>
<dbReference type="FunFam" id="1.20.1280.290:FF:000001">
    <property type="entry name" value="Bidirectional sugar transporter SWEET"/>
    <property type="match status" value="1"/>
</dbReference>
<evidence type="ECO:0000256" key="6">
    <source>
        <dbReference type="ARBA" id="ARBA00022692"/>
    </source>
</evidence>
<dbReference type="Gene3D" id="1.20.1280.290">
    <property type="match status" value="2"/>
</dbReference>
<name>A0AAQ3ULR8_PASNO</name>
<evidence type="ECO:0000256" key="10">
    <source>
        <dbReference type="ARBA" id="ARBA00037238"/>
    </source>
</evidence>
<reference evidence="13 14" key="1">
    <citation type="submission" date="2024-02" db="EMBL/GenBank/DDBJ databases">
        <title>High-quality chromosome-scale genome assembly of Pensacola bahiagrass (Paspalum notatum Flugge var. saurae).</title>
        <authorList>
            <person name="Vega J.M."/>
            <person name="Podio M."/>
            <person name="Orjuela J."/>
            <person name="Siena L.A."/>
            <person name="Pessino S.C."/>
            <person name="Combes M.C."/>
            <person name="Mariac C."/>
            <person name="Albertini E."/>
            <person name="Pupilli F."/>
            <person name="Ortiz J.P.A."/>
            <person name="Leblanc O."/>
        </authorList>
    </citation>
    <scope>NUCLEOTIDE SEQUENCE [LARGE SCALE GENOMIC DNA]</scope>
    <source>
        <strain evidence="13">R1</strain>
        <tissue evidence="13">Leaf</tissue>
    </source>
</reference>
<feature type="transmembrane region" description="Helical" evidence="12">
    <location>
        <begin position="72"/>
        <end position="96"/>
    </location>
</feature>
<dbReference type="Pfam" id="PF03083">
    <property type="entry name" value="MtN3_slv"/>
    <property type="match status" value="2"/>
</dbReference>
<comment type="function">
    <text evidence="12">Mediates both low-affinity uptake and efflux of sugar across the membrane.</text>
</comment>
<dbReference type="GO" id="GO:0005886">
    <property type="term" value="C:plasma membrane"/>
    <property type="evidence" value="ECO:0007669"/>
    <property type="project" value="UniProtKB-SubCell"/>
</dbReference>
<dbReference type="Proteomes" id="UP001341281">
    <property type="component" value="Chromosome 09"/>
</dbReference>
<keyword evidence="6 12" id="KW-0812">Transmembrane</keyword>
<keyword evidence="3 12" id="KW-0813">Transport</keyword>
<evidence type="ECO:0000256" key="3">
    <source>
        <dbReference type="ARBA" id="ARBA00022448"/>
    </source>
</evidence>
<evidence type="ECO:0000256" key="11">
    <source>
        <dbReference type="ARBA" id="ARBA00038715"/>
    </source>
</evidence>
<comment type="subcellular location">
    <subcellularLocation>
        <location evidence="1 12">Cell membrane</location>
        <topology evidence="1 12">Multi-pass membrane protein</topology>
    </subcellularLocation>
</comment>
<feature type="transmembrane region" description="Helical" evidence="12">
    <location>
        <begin position="108"/>
        <end position="129"/>
    </location>
</feature>
<evidence type="ECO:0000256" key="2">
    <source>
        <dbReference type="ARBA" id="ARBA00007809"/>
    </source>
</evidence>